<protein>
    <recommendedName>
        <fullName evidence="3">tryptophan--tRNA ligase</fullName>
        <ecNumber evidence="3">6.1.1.2</ecNumber>
    </recommendedName>
    <alternativeName>
        <fullName evidence="9">Tryptophanyl-tRNA synthetase</fullName>
    </alternativeName>
</protein>
<evidence type="ECO:0000313" key="13">
    <source>
        <dbReference type="EMBL" id="BAM78838.1"/>
    </source>
</evidence>
<comment type="catalytic activity">
    <reaction evidence="10">
        <text>tRNA(Trp) + L-tryptophan + ATP = L-tryptophyl-tRNA(Trp) + AMP + diphosphate + H(+)</text>
        <dbReference type="Rhea" id="RHEA:24080"/>
        <dbReference type="Rhea" id="RHEA-COMP:9671"/>
        <dbReference type="Rhea" id="RHEA-COMP:9705"/>
        <dbReference type="ChEBI" id="CHEBI:15378"/>
        <dbReference type="ChEBI" id="CHEBI:30616"/>
        <dbReference type="ChEBI" id="CHEBI:33019"/>
        <dbReference type="ChEBI" id="CHEBI:57912"/>
        <dbReference type="ChEBI" id="CHEBI:78442"/>
        <dbReference type="ChEBI" id="CHEBI:78535"/>
        <dbReference type="ChEBI" id="CHEBI:456215"/>
        <dbReference type="EC" id="6.1.1.2"/>
    </reaction>
</comment>
<dbReference type="RefSeq" id="XP_005535124.1">
    <property type="nucleotide sequence ID" value="XM_005535067.1"/>
</dbReference>
<proteinExistence type="inferred from homology"/>
<dbReference type="GO" id="GO:0006436">
    <property type="term" value="P:tryptophanyl-tRNA aminoacylation"/>
    <property type="evidence" value="ECO:0007669"/>
    <property type="project" value="InterPro"/>
</dbReference>
<dbReference type="InterPro" id="IPR050203">
    <property type="entry name" value="Trp-tRNA_synthetase"/>
</dbReference>
<keyword evidence="14" id="KW-1185">Reference proteome</keyword>
<keyword evidence="7 11" id="KW-0648">Protein biosynthesis</keyword>
<evidence type="ECO:0000256" key="10">
    <source>
        <dbReference type="ARBA" id="ARBA00049929"/>
    </source>
</evidence>
<dbReference type="EC" id="6.1.1.2" evidence="3"/>
<dbReference type="PROSITE" id="PS00178">
    <property type="entry name" value="AA_TRNA_LIGASE_I"/>
    <property type="match status" value="1"/>
</dbReference>
<evidence type="ECO:0000256" key="1">
    <source>
        <dbReference type="ARBA" id="ARBA00004173"/>
    </source>
</evidence>
<dbReference type="PANTHER" id="PTHR43766:SF1">
    <property type="entry name" value="TRYPTOPHAN--TRNA LIGASE, MITOCHONDRIAL"/>
    <property type="match status" value="1"/>
</dbReference>
<dbReference type="GO" id="GO:0004830">
    <property type="term" value="F:tryptophan-tRNA ligase activity"/>
    <property type="evidence" value="ECO:0007669"/>
    <property type="project" value="UniProtKB-EC"/>
</dbReference>
<evidence type="ECO:0000256" key="11">
    <source>
        <dbReference type="RuleBase" id="RU363036"/>
    </source>
</evidence>
<dbReference type="CDD" id="cd00806">
    <property type="entry name" value="TrpRS_core"/>
    <property type="match status" value="1"/>
</dbReference>
<name>M1VED4_CYAM1</name>
<dbReference type="AlphaFoldDB" id="M1VED4"/>
<dbReference type="Pfam" id="PF00579">
    <property type="entry name" value="tRNA-synt_1b"/>
    <property type="match status" value="1"/>
</dbReference>
<dbReference type="HAMAP" id="MF_00140_B">
    <property type="entry name" value="Trp_tRNA_synth_B"/>
    <property type="match status" value="1"/>
</dbReference>
<evidence type="ECO:0000256" key="4">
    <source>
        <dbReference type="ARBA" id="ARBA00022598"/>
    </source>
</evidence>
<evidence type="ECO:0000256" key="3">
    <source>
        <dbReference type="ARBA" id="ARBA00013161"/>
    </source>
</evidence>
<gene>
    <name evidence="13" type="ORF">CYME_CMB010C</name>
</gene>
<organism evidence="13 14">
    <name type="scientific">Cyanidioschyzon merolae (strain NIES-3377 / 10D)</name>
    <name type="common">Unicellular red alga</name>
    <dbReference type="NCBI Taxonomy" id="280699"/>
    <lineage>
        <taxon>Eukaryota</taxon>
        <taxon>Rhodophyta</taxon>
        <taxon>Bangiophyceae</taxon>
        <taxon>Cyanidiales</taxon>
        <taxon>Cyanidiaceae</taxon>
        <taxon>Cyanidioschyzon</taxon>
    </lineage>
</organism>
<dbReference type="STRING" id="280699.M1VED4"/>
<dbReference type="KEGG" id="cme:CYME_CMB010C"/>
<dbReference type="InterPro" id="IPR024109">
    <property type="entry name" value="Trp-tRNA-ligase_bac-type"/>
</dbReference>
<comment type="similarity">
    <text evidence="2 11">Belongs to the class-I aminoacyl-tRNA synthetase family.</text>
</comment>
<dbReference type="Gene3D" id="1.10.240.10">
    <property type="entry name" value="Tyrosyl-Transfer RNA Synthetase"/>
    <property type="match status" value="1"/>
</dbReference>
<dbReference type="PRINTS" id="PR01039">
    <property type="entry name" value="TRNASYNTHTRP"/>
</dbReference>
<feature type="region of interest" description="Disordered" evidence="12">
    <location>
        <begin position="490"/>
        <end position="511"/>
    </location>
</feature>
<evidence type="ECO:0000256" key="8">
    <source>
        <dbReference type="ARBA" id="ARBA00023146"/>
    </source>
</evidence>
<feature type="compositionally biased region" description="Polar residues" evidence="12">
    <location>
        <begin position="490"/>
        <end position="502"/>
    </location>
</feature>
<evidence type="ECO:0000256" key="12">
    <source>
        <dbReference type="SAM" id="MobiDB-lite"/>
    </source>
</evidence>
<evidence type="ECO:0000313" key="14">
    <source>
        <dbReference type="Proteomes" id="UP000007014"/>
    </source>
</evidence>
<keyword evidence="4 11" id="KW-0436">Ligase</keyword>
<keyword evidence="6 11" id="KW-0067">ATP-binding</keyword>
<dbReference type="InterPro" id="IPR014729">
    <property type="entry name" value="Rossmann-like_a/b/a_fold"/>
</dbReference>
<evidence type="ECO:0000256" key="5">
    <source>
        <dbReference type="ARBA" id="ARBA00022741"/>
    </source>
</evidence>
<evidence type="ECO:0000256" key="6">
    <source>
        <dbReference type="ARBA" id="ARBA00022840"/>
    </source>
</evidence>
<dbReference type="SUPFAM" id="SSF52374">
    <property type="entry name" value="Nucleotidylyl transferase"/>
    <property type="match status" value="1"/>
</dbReference>
<evidence type="ECO:0000256" key="7">
    <source>
        <dbReference type="ARBA" id="ARBA00022917"/>
    </source>
</evidence>
<dbReference type="InterPro" id="IPR001412">
    <property type="entry name" value="aa-tRNA-synth_I_CS"/>
</dbReference>
<keyword evidence="8 11" id="KW-0030">Aminoacyl-tRNA synthetase</keyword>
<reference evidence="13 14" key="2">
    <citation type="journal article" date="2007" name="BMC Biol.">
        <title>A 100%-complete sequence reveals unusually simple genomic features in the hot-spring red alga Cyanidioschyzon merolae.</title>
        <authorList>
            <person name="Nozaki H."/>
            <person name="Takano H."/>
            <person name="Misumi O."/>
            <person name="Terasawa K."/>
            <person name="Matsuzaki M."/>
            <person name="Maruyama S."/>
            <person name="Nishida K."/>
            <person name="Yagisawa F."/>
            <person name="Yoshida Y."/>
            <person name="Fujiwara T."/>
            <person name="Takio S."/>
            <person name="Tamura K."/>
            <person name="Chung S.J."/>
            <person name="Nakamura S."/>
            <person name="Kuroiwa H."/>
            <person name="Tanaka K."/>
            <person name="Sato N."/>
            <person name="Kuroiwa T."/>
        </authorList>
    </citation>
    <scope>NUCLEOTIDE SEQUENCE [LARGE SCALE GENOMIC DNA]</scope>
    <source>
        <strain evidence="13 14">10D</strain>
    </source>
</reference>
<dbReference type="EMBL" id="AP006484">
    <property type="protein sequence ID" value="BAM78838.1"/>
    <property type="molecule type" value="Genomic_DNA"/>
</dbReference>
<comment type="subcellular location">
    <subcellularLocation>
        <location evidence="1">Mitochondrion</location>
    </subcellularLocation>
</comment>
<dbReference type="Proteomes" id="UP000007014">
    <property type="component" value="Chromosome 2"/>
</dbReference>
<keyword evidence="5 11" id="KW-0547">Nucleotide-binding</keyword>
<evidence type="ECO:0000256" key="2">
    <source>
        <dbReference type="ARBA" id="ARBA00005594"/>
    </source>
</evidence>
<dbReference type="GO" id="GO:0005739">
    <property type="term" value="C:mitochondrion"/>
    <property type="evidence" value="ECO:0007669"/>
    <property type="project" value="UniProtKB-SubCell"/>
</dbReference>
<dbReference type="InterPro" id="IPR002306">
    <property type="entry name" value="Trp-tRNA-ligase"/>
</dbReference>
<dbReference type="GeneID" id="16992222"/>
<dbReference type="OrthoDB" id="15808at2759"/>
<dbReference type="NCBIfam" id="TIGR00233">
    <property type="entry name" value="trpS"/>
    <property type="match status" value="1"/>
</dbReference>
<accession>M1VED4</accession>
<dbReference type="Gene3D" id="3.40.50.620">
    <property type="entry name" value="HUPs"/>
    <property type="match status" value="1"/>
</dbReference>
<dbReference type="FunFam" id="1.10.240.10:FF:000002">
    <property type="entry name" value="Tryptophan--tRNA ligase"/>
    <property type="match status" value="1"/>
</dbReference>
<dbReference type="PANTHER" id="PTHR43766">
    <property type="entry name" value="TRYPTOPHAN--TRNA LIGASE, MITOCHONDRIAL"/>
    <property type="match status" value="1"/>
</dbReference>
<evidence type="ECO:0000256" key="9">
    <source>
        <dbReference type="ARBA" id="ARBA00030268"/>
    </source>
</evidence>
<reference evidence="13 14" key="1">
    <citation type="journal article" date="2004" name="Nature">
        <title>Genome sequence of the ultrasmall unicellular red alga Cyanidioschyzon merolae 10D.</title>
        <authorList>
            <person name="Matsuzaki M."/>
            <person name="Misumi O."/>
            <person name="Shin-i T."/>
            <person name="Maruyama S."/>
            <person name="Takahara M."/>
            <person name="Miyagishima S."/>
            <person name="Mori T."/>
            <person name="Nishida K."/>
            <person name="Yagisawa F."/>
            <person name="Nishida K."/>
            <person name="Yoshida Y."/>
            <person name="Nishimura Y."/>
            <person name="Nakao S."/>
            <person name="Kobayashi T."/>
            <person name="Momoyama Y."/>
            <person name="Higashiyama T."/>
            <person name="Minoda A."/>
            <person name="Sano M."/>
            <person name="Nomoto H."/>
            <person name="Oishi K."/>
            <person name="Hayashi H."/>
            <person name="Ohta F."/>
            <person name="Nishizaka S."/>
            <person name="Haga S."/>
            <person name="Miura S."/>
            <person name="Morishita T."/>
            <person name="Kabeya Y."/>
            <person name="Terasawa K."/>
            <person name="Suzuki Y."/>
            <person name="Ishii Y."/>
            <person name="Asakawa S."/>
            <person name="Takano H."/>
            <person name="Ohta N."/>
            <person name="Kuroiwa H."/>
            <person name="Tanaka K."/>
            <person name="Shimizu N."/>
            <person name="Sugano S."/>
            <person name="Sato N."/>
            <person name="Nozaki H."/>
            <person name="Ogasawara N."/>
            <person name="Kohara Y."/>
            <person name="Kuroiwa T."/>
        </authorList>
    </citation>
    <scope>NUCLEOTIDE SEQUENCE [LARGE SCALE GENOMIC DNA]</scope>
    <source>
        <strain evidence="13 14">10D</strain>
    </source>
</reference>
<dbReference type="GO" id="GO:0005524">
    <property type="term" value="F:ATP binding"/>
    <property type="evidence" value="ECO:0007669"/>
    <property type="project" value="UniProtKB-KW"/>
</dbReference>
<sequence length="511" mass="57409">MTFTLTTRRIGSVSSLSAFTWCPAWVPLRCWCSGRRLHSAPRTSRLRSLPPTRVPFSFTDQLRNRKTDWLSLPAWHGNTTRGGAGHAGARGTLSGALRSRWSSWRMSRDLHLTKHNDSASGNERKRRVLSGVQPTGRLHLGNYLGAIQQWARYQYDFDCWFCVVDMHAITVPHDPRHLADETLSTAAMYLACGIDPSHCHIFVQSQVPAHAELAWMLNCITPMGWLEKMTQYKDKKQRLGDDAPVYLGLFAYPVLMAADILLYRAECVPVGEDQRQHLELARDIARSFNYTFCRKRKPHKLPSVFREPEALILPEGAGVSRVMSLTDGTSKMSKSAASDVSRINLLDDADTIRNKIRRCKTDAERELRFDDPARPECNNLLHIYRAITGNRPKADIERELAELNPSGWAGFKERLAEALVSFLSPIQQRYHEVRQDALYLEQILAQGQQAANAVASETLRAAKEAMGFALPSDQHRVFGLGIEIQERATSSTTSVAKPSVSSAMAREDPAD</sequence>
<dbReference type="InterPro" id="IPR002305">
    <property type="entry name" value="aa-tRNA-synth_Ic"/>
</dbReference>
<dbReference type="eggNOG" id="KOG2713">
    <property type="taxonomic scope" value="Eukaryota"/>
</dbReference>